<evidence type="ECO:0000256" key="1">
    <source>
        <dbReference type="SAM" id="MobiDB-lite"/>
    </source>
</evidence>
<evidence type="ECO:0000313" key="3">
    <source>
        <dbReference type="EMBL" id="QDV51824.1"/>
    </source>
</evidence>
<keyword evidence="2" id="KW-0732">Signal</keyword>
<sequence precursor="true">MFCRPVYAMLFLFAFFSSFAATIFAEEEKNALSAPEVSKEFSNFISPDHEKSFIDSHANSVKELSNLLTQLQAGESASVKPINDYLAPLKRELKNIDDWFAEAVRRNPDRVVQLLKERDNRIKTVWEEFRKNRKKEYRGVRVTKSDYQHASRGPVTTPGGSRGKTERTCRVEAPSDEYTLDSANRNIGSRMGDTHVGGIQYLPRGRGCTLYLYAKAKSFGSTTRSRVGVTLIGTFRLKDVVTDSRVSSDEKWLRDRI</sequence>
<accession>A0A518IFG4</accession>
<feature type="region of interest" description="Disordered" evidence="1">
    <location>
        <begin position="142"/>
        <end position="166"/>
    </location>
</feature>
<reference evidence="3 4" key="1">
    <citation type="submission" date="2019-03" db="EMBL/GenBank/DDBJ databases">
        <title>Deep-cultivation of Planctomycetes and their phenomic and genomic characterization uncovers novel biology.</title>
        <authorList>
            <person name="Wiegand S."/>
            <person name="Jogler M."/>
            <person name="Boedeker C."/>
            <person name="Pinto D."/>
            <person name="Vollmers J."/>
            <person name="Rivas-Marin E."/>
            <person name="Kohn T."/>
            <person name="Peeters S.H."/>
            <person name="Heuer A."/>
            <person name="Rast P."/>
            <person name="Oberbeckmann S."/>
            <person name="Bunk B."/>
            <person name="Jeske O."/>
            <person name="Meyerdierks A."/>
            <person name="Storesund J.E."/>
            <person name="Kallscheuer N."/>
            <person name="Luecker S."/>
            <person name="Lage O.M."/>
            <person name="Pohl T."/>
            <person name="Merkel B.J."/>
            <person name="Hornburger P."/>
            <person name="Mueller R.-W."/>
            <person name="Bruemmer F."/>
            <person name="Labrenz M."/>
            <person name="Spormann A.M."/>
            <person name="Op den Camp H."/>
            <person name="Overmann J."/>
            <person name="Amann R."/>
            <person name="Jetten M.S.M."/>
            <person name="Mascher T."/>
            <person name="Medema M.H."/>
            <person name="Devos D.P."/>
            <person name="Kaster A.-K."/>
            <person name="Ovreas L."/>
            <person name="Rohde M."/>
            <person name="Galperin M.Y."/>
            <person name="Jogler C."/>
        </authorList>
    </citation>
    <scope>NUCLEOTIDE SEQUENCE [LARGE SCALE GENOMIC DNA]</scope>
    <source>
        <strain evidence="3 4">Enr17</strain>
    </source>
</reference>
<evidence type="ECO:0000256" key="2">
    <source>
        <dbReference type="SAM" id="SignalP"/>
    </source>
</evidence>
<protein>
    <submittedName>
        <fullName evidence="3">Uncharacterized protein</fullName>
    </submittedName>
</protein>
<dbReference type="KEGG" id="gfm:Enr17x_38830"/>
<dbReference type="RefSeq" id="WP_145311219.1">
    <property type="nucleotide sequence ID" value="NZ_CP037452.1"/>
</dbReference>
<feature type="chain" id="PRO_5022026473" evidence="2">
    <location>
        <begin position="21"/>
        <end position="257"/>
    </location>
</feature>
<dbReference type="AlphaFoldDB" id="A0A518IFG4"/>
<name>A0A518IFG4_9PLAN</name>
<gene>
    <name evidence="3" type="ORF">Enr17x_38830</name>
</gene>
<dbReference type="EMBL" id="CP037452">
    <property type="protein sequence ID" value="QDV51824.1"/>
    <property type="molecule type" value="Genomic_DNA"/>
</dbReference>
<keyword evidence="4" id="KW-1185">Reference proteome</keyword>
<organism evidence="3 4">
    <name type="scientific">Gimesia fumaroli</name>
    <dbReference type="NCBI Taxonomy" id="2527976"/>
    <lineage>
        <taxon>Bacteria</taxon>
        <taxon>Pseudomonadati</taxon>
        <taxon>Planctomycetota</taxon>
        <taxon>Planctomycetia</taxon>
        <taxon>Planctomycetales</taxon>
        <taxon>Planctomycetaceae</taxon>
        <taxon>Gimesia</taxon>
    </lineage>
</organism>
<feature type="signal peptide" evidence="2">
    <location>
        <begin position="1"/>
        <end position="20"/>
    </location>
</feature>
<dbReference type="Proteomes" id="UP000318313">
    <property type="component" value="Chromosome"/>
</dbReference>
<evidence type="ECO:0000313" key="4">
    <source>
        <dbReference type="Proteomes" id="UP000318313"/>
    </source>
</evidence>
<proteinExistence type="predicted"/>